<dbReference type="EMBL" id="SLUK01000002">
    <property type="protein sequence ID" value="TCL44591.1"/>
    <property type="molecule type" value="Genomic_DNA"/>
</dbReference>
<dbReference type="SUPFAM" id="SSF53850">
    <property type="entry name" value="Periplasmic binding protein-like II"/>
    <property type="match status" value="1"/>
</dbReference>
<proteinExistence type="predicted"/>
<evidence type="ECO:0000256" key="1">
    <source>
        <dbReference type="SAM" id="SignalP"/>
    </source>
</evidence>
<protein>
    <submittedName>
        <fullName evidence="2">Carbohydrate ABC transporter substrate-binding protein (CUT1 family)</fullName>
    </submittedName>
</protein>
<dbReference type="AlphaFoldDB" id="A0A9X8Y925"/>
<feature type="chain" id="PRO_5040823785" evidence="1">
    <location>
        <begin position="22"/>
        <end position="763"/>
    </location>
</feature>
<dbReference type="Gene3D" id="3.40.190.10">
    <property type="entry name" value="Periplasmic binding protein-like II"/>
    <property type="match status" value="1"/>
</dbReference>
<dbReference type="SUPFAM" id="SSF82171">
    <property type="entry name" value="DPP6 N-terminal domain-like"/>
    <property type="match status" value="1"/>
</dbReference>
<keyword evidence="3" id="KW-1185">Reference proteome</keyword>
<feature type="signal peptide" evidence="1">
    <location>
        <begin position="1"/>
        <end position="21"/>
    </location>
</feature>
<organism evidence="2 3">
    <name type="scientific">Harryflintia acetispora</name>
    <dbReference type="NCBI Taxonomy" id="1849041"/>
    <lineage>
        <taxon>Bacteria</taxon>
        <taxon>Bacillati</taxon>
        <taxon>Bacillota</taxon>
        <taxon>Clostridia</taxon>
        <taxon>Eubacteriales</taxon>
        <taxon>Oscillospiraceae</taxon>
        <taxon>Harryflintia</taxon>
    </lineage>
</organism>
<gene>
    <name evidence="2" type="ORF">EDD78_102215</name>
</gene>
<reference evidence="2 3" key="1">
    <citation type="submission" date="2019-03" db="EMBL/GenBank/DDBJ databases">
        <title>Genomic Encyclopedia of Type Strains, Phase IV (KMG-IV): sequencing the most valuable type-strain genomes for metagenomic binning, comparative biology and taxonomic classification.</title>
        <authorList>
            <person name="Goeker M."/>
        </authorList>
    </citation>
    <scope>NUCLEOTIDE SEQUENCE [LARGE SCALE GENOMIC DNA]</scope>
    <source>
        <strain evidence="2 3">DSM 100433</strain>
    </source>
</reference>
<dbReference type="PROSITE" id="PS51257">
    <property type="entry name" value="PROKAR_LIPOPROTEIN"/>
    <property type="match status" value="1"/>
</dbReference>
<keyword evidence="1" id="KW-0732">Signal</keyword>
<evidence type="ECO:0000313" key="3">
    <source>
        <dbReference type="Proteomes" id="UP000294682"/>
    </source>
</evidence>
<sequence>MKKFGKRLLAFLLAGSLGLLSACSGSDTPAQSSSGDVPKAGNTAMGRYIEEEYAWPQEVTRSAGMFRLSDGSLRVLGSIFDPGTFHPWYFYSSKDGGKSWQKEEESPLSNLDSDAFIQAATYDREGNFYFTYTVYSQEFQDILNEAMSTGEIPEDLTYPPDHHMKVAPDGTMTELSIEMDKDSMGRDAFTGYQIADNGDMVVENYGTLASYDLASGKKKNSFVPQNGVDDYLLIGGTVYIVSGNEIVLYDLESGEATGETIPMEGYSGGGALSVGEDQKSIVRADSTGIYRYLLDGSVWEQIVEGSLTSLGMPSVHIGSIFEMENGDFLVRSSGDDGYQLLHYTFSADTPAVPTEEMNVYSLSDSSTLRQAIGLYQREHPELRINFTVALDPDTAITASDAIRSLNTELLAGKGPDLLVLDSLPIDSYIEKGVLSDLSSAVSPLAQSGELLENIANTYSKDGKLFAVPARFGVPELWGPSELIDSAKDLSSFADWVVAEHERNPQARALIRMKPEQLISDFYYTCAPAWRDEDGSIKEAEFEKFLTDIKRIADAVQEIPADYPYPFDDEGTNFLWGGVYWANGLVNTVLGLSQTTEDLASPDAAATYRGDGKFAILPGQAQNVYVPQTLLGINQNSTQQENALGLIETVLSYEVQKNDFEDGYCLNIKALDESALTPYEEGDDGMQAPLYIDGEEKIFQIIWPSDETMAGIMEKIKGLSTPSTADPVLLQMILDETKDFFAGAKTAGEATAALVQRTQAYLAE</sequence>
<evidence type="ECO:0000313" key="2">
    <source>
        <dbReference type="EMBL" id="TCL44591.1"/>
    </source>
</evidence>
<accession>A0A9X8Y925</accession>
<dbReference type="RefSeq" id="WP_132083995.1">
    <property type="nucleotide sequence ID" value="NZ_SLUK01000002.1"/>
</dbReference>
<dbReference type="Proteomes" id="UP000294682">
    <property type="component" value="Unassembled WGS sequence"/>
</dbReference>
<name>A0A9X8Y925_9FIRM</name>
<comment type="caution">
    <text evidence="2">The sequence shown here is derived from an EMBL/GenBank/DDBJ whole genome shotgun (WGS) entry which is preliminary data.</text>
</comment>